<name>A0ABW9ABI9_9BURK</name>
<proteinExistence type="predicted"/>
<evidence type="ECO:0000313" key="2">
    <source>
        <dbReference type="Proteomes" id="UP001629246"/>
    </source>
</evidence>
<keyword evidence="2" id="KW-1185">Reference proteome</keyword>
<accession>A0ABW9ABI9</accession>
<protein>
    <submittedName>
        <fullName evidence="1">Uncharacterized protein</fullName>
    </submittedName>
</protein>
<dbReference type="RefSeq" id="WP_408158563.1">
    <property type="nucleotide sequence ID" value="NZ_JAQQFM010000006.1"/>
</dbReference>
<dbReference type="EMBL" id="JAQQFM010000006">
    <property type="protein sequence ID" value="MFL9925365.1"/>
    <property type="molecule type" value="Genomic_DNA"/>
</dbReference>
<evidence type="ECO:0000313" key="1">
    <source>
        <dbReference type="EMBL" id="MFL9925365.1"/>
    </source>
</evidence>
<comment type="caution">
    <text evidence="1">The sequence shown here is derived from an EMBL/GenBank/DDBJ whole genome shotgun (WGS) entry which is preliminary data.</text>
</comment>
<organism evidence="1 2">
    <name type="scientific">Herbaspirillum lusitanum</name>
    <dbReference type="NCBI Taxonomy" id="213312"/>
    <lineage>
        <taxon>Bacteria</taxon>
        <taxon>Pseudomonadati</taxon>
        <taxon>Pseudomonadota</taxon>
        <taxon>Betaproteobacteria</taxon>
        <taxon>Burkholderiales</taxon>
        <taxon>Oxalobacteraceae</taxon>
        <taxon>Herbaspirillum</taxon>
    </lineage>
</organism>
<reference evidence="1 2" key="1">
    <citation type="journal article" date="2024" name="Chem. Sci.">
        <title>Discovery of megapolipeptins by genome mining of a Burkholderiales bacteria collection.</title>
        <authorList>
            <person name="Paulo B.S."/>
            <person name="Recchia M.J.J."/>
            <person name="Lee S."/>
            <person name="Fergusson C.H."/>
            <person name="Romanowski S.B."/>
            <person name="Hernandez A."/>
            <person name="Krull N."/>
            <person name="Liu D.Y."/>
            <person name="Cavanagh H."/>
            <person name="Bos A."/>
            <person name="Gray C.A."/>
            <person name="Murphy B.T."/>
            <person name="Linington R.G."/>
            <person name="Eustaquio A.S."/>
        </authorList>
    </citation>
    <scope>NUCLEOTIDE SEQUENCE [LARGE SCALE GENOMIC DNA]</scope>
    <source>
        <strain evidence="1 2">RL21-008-BIB-A</strain>
    </source>
</reference>
<dbReference type="Proteomes" id="UP001629246">
    <property type="component" value="Unassembled WGS sequence"/>
</dbReference>
<sequence length="74" mass="8093">MASLPMRGVAQGFLSLAIRLALKALSLVGAILVKSGSEKYPPLARYGHRNIRFLRLIFGRKMLVQCALVSVRPA</sequence>
<gene>
    <name evidence="1" type="ORF">PQR62_13895</name>
</gene>